<feature type="region of interest" description="Disordered" evidence="1">
    <location>
        <begin position="63"/>
        <end position="85"/>
    </location>
</feature>
<evidence type="ECO:0000256" key="1">
    <source>
        <dbReference type="SAM" id="MobiDB-lite"/>
    </source>
</evidence>
<protein>
    <submittedName>
        <fullName evidence="2">Uncharacterized protein</fullName>
    </submittedName>
</protein>
<organism evidence="2">
    <name type="scientific">mine drainage metagenome</name>
    <dbReference type="NCBI Taxonomy" id="410659"/>
    <lineage>
        <taxon>unclassified sequences</taxon>
        <taxon>metagenomes</taxon>
        <taxon>ecological metagenomes</taxon>
    </lineage>
</organism>
<accession>T1BQD7</accession>
<proteinExistence type="predicted"/>
<name>T1BQD7_9ZZZZ</name>
<gene>
    <name evidence="2" type="ORF">B1B_02334</name>
</gene>
<sequence length="85" mass="9939">MPFLVWKTIGGKRRLVMRWNRRIDGKPRVTKEIYIGDMERLARMIENPLEDVDAYSLELRDHCRHPHDGKGDMPQGDHRCHGGSS</sequence>
<comment type="caution">
    <text evidence="2">The sequence shown here is derived from an EMBL/GenBank/DDBJ whole genome shotgun (WGS) entry which is preliminary data.</text>
</comment>
<reference evidence="2" key="1">
    <citation type="submission" date="2013-08" db="EMBL/GenBank/DDBJ databases">
        <authorList>
            <person name="Mendez C."/>
            <person name="Richter M."/>
            <person name="Ferrer M."/>
            <person name="Sanchez J."/>
        </authorList>
    </citation>
    <scope>NUCLEOTIDE SEQUENCE</scope>
</reference>
<dbReference type="EMBL" id="AUZY01001384">
    <property type="protein sequence ID" value="EQD75041.1"/>
    <property type="molecule type" value="Genomic_DNA"/>
</dbReference>
<evidence type="ECO:0000313" key="2">
    <source>
        <dbReference type="EMBL" id="EQD75041.1"/>
    </source>
</evidence>
<dbReference type="AlphaFoldDB" id="T1BQD7"/>
<reference evidence="2" key="2">
    <citation type="journal article" date="2014" name="ISME J.">
        <title>Microbial stratification in low pH oxic and suboxic macroscopic growths along an acid mine drainage.</title>
        <authorList>
            <person name="Mendez-Garcia C."/>
            <person name="Mesa V."/>
            <person name="Sprenger R.R."/>
            <person name="Richter M."/>
            <person name="Diez M.S."/>
            <person name="Solano J."/>
            <person name="Bargiela R."/>
            <person name="Golyshina O.V."/>
            <person name="Manteca A."/>
            <person name="Ramos J.L."/>
            <person name="Gallego J.R."/>
            <person name="Llorente I."/>
            <person name="Martins Dos Santos V.A."/>
            <person name="Jensen O.N."/>
            <person name="Pelaez A.I."/>
            <person name="Sanchez J."/>
            <person name="Ferrer M."/>
        </authorList>
    </citation>
    <scope>NUCLEOTIDE SEQUENCE</scope>
</reference>